<evidence type="ECO:0000256" key="1">
    <source>
        <dbReference type="ARBA" id="ARBA00012726"/>
    </source>
</evidence>
<proteinExistence type="predicted"/>
<evidence type="ECO:0000256" key="11">
    <source>
        <dbReference type="PIRSR" id="PIRSR601233-3"/>
    </source>
</evidence>
<dbReference type="Pfam" id="PF01139">
    <property type="entry name" value="RtcB"/>
    <property type="match status" value="2"/>
</dbReference>
<keyword evidence="2" id="KW-0436">Ligase</keyword>
<dbReference type="Gene3D" id="3.90.1860.10">
    <property type="entry name" value="tRNA-splicing ligase RtcB"/>
    <property type="match status" value="1"/>
</dbReference>
<comment type="catalytic activity">
    <reaction evidence="8">
        <text>a 3'-end 3'-phospho-ribonucleotide-RNA + a 5'-end dephospho-ribonucleoside-RNA + GTP = a ribonucleotidyl-ribonucleotide-RNA + GMP + diphosphate</text>
        <dbReference type="Rhea" id="RHEA:68076"/>
        <dbReference type="Rhea" id="RHEA-COMP:10463"/>
        <dbReference type="Rhea" id="RHEA-COMP:13936"/>
        <dbReference type="Rhea" id="RHEA-COMP:17355"/>
        <dbReference type="ChEBI" id="CHEBI:33019"/>
        <dbReference type="ChEBI" id="CHEBI:37565"/>
        <dbReference type="ChEBI" id="CHEBI:58115"/>
        <dbReference type="ChEBI" id="CHEBI:83062"/>
        <dbReference type="ChEBI" id="CHEBI:138284"/>
        <dbReference type="ChEBI" id="CHEBI:173118"/>
        <dbReference type="EC" id="6.5.1.8"/>
    </reaction>
</comment>
<evidence type="ECO:0000256" key="7">
    <source>
        <dbReference type="ARBA" id="ARBA00023211"/>
    </source>
</evidence>
<evidence type="ECO:0000256" key="5">
    <source>
        <dbReference type="ARBA" id="ARBA00022800"/>
    </source>
</evidence>
<sequence>MEHLAENILSWCKNLEPAAMQQVQNLSKHPCLVGNVCLMPDAHCGYGMPIGGVVALDNAISPNMVGVDIGCGMLAVQTSLTDITRDKVQAIVDKIYERVPVGFEHHKEAQENPLFQDLARWNKTEVCKREFFSAQKQIGTLGGGNHFIEVQRGSDGHIWFMIHSGSRNLGKQVAEYYNDKAVKLCTLFKQEALAKQDLAFLPIGTREAGDYINEMKLCLDFAFENRKMIAASIKKVFAEEFPQVEFVQEINIHHNYAAVEEHYNRKVWVHRKGATLATANTTGIIPGSQGTSSYIVQGLGNESSLQSCSHGAGRCMSRKKAIQDLRLEAEQEILNRQGIVHRMNEQALLDEAPSAYKNIDEVMENQKDLVKILVKLSPLGVVKASNEPKPWQKKAKKDK</sequence>
<dbReference type="InterPro" id="IPR001233">
    <property type="entry name" value="RtcB"/>
</dbReference>
<name>A0A928HHZ8_9BACT</name>
<dbReference type="EC" id="6.5.1.8" evidence="1"/>
<feature type="binding site" evidence="11">
    <location>
        <position position="163"/>
    </location>
    <ligand>
        <name>Mn(2+)</name>
        <dbReference type="ChEBI" id="CHEBI:29035"/>
        <label>2</label>
    </ligand>
</feature>
<evidence type="ECO:0000256" key="6">
    <source>
        <dbReference type="ARBA" id="ARBA00023134"/>
    </source>
</evidence>
<comment type="cofactor">
    <cofactor evidence="11">
        <name>Mn(2+)</name>
        <dbReference type="ChEBI" id="CHEBI:29035"/>
    </cofactor>
    <text evidence="11">Binds 2 manganese ions per subunit.</text>
</comment>
<dbReference type="GO" id="GO:0030145">
    <property type="term" value="F:manganese ion binding"/>
    <property type="evidence" value="ECO:0007669"/>
    <property type="project" value="TreeGrafter"/>
</dbReference>
<dbReference type="GO" id="GO:0003909">
    <property type="term" value="F:DNA ligase activity"/>
    <property type="evidence" value="ECO:0007669"/>
    <property type="project" value="TreeGrafter"/>
</dbReference>
<dbReference type="PANTHER" id="PTHR43749:SF2">
    <property type="entry name" value="RNA-SPLICING LIGASE RTCB"/>
    <property type="match status" value="1"/>
</dbReference>
<gene>
    <name evidence="12" type="ORF">E7027_00060</name>
</gene>
<protein>
    <recommendedName>
        <fullName evidence="1">3'-phosphate/5'-hydroxy nucleic acid ligase</fullName>
        <ecNumber evidence="1">6.5.1.8</ecNumber>
    </recommendedName>
</protein>
<feature type="active site" description="GMP-histidine intermediate" evidence="9">
    <location>
        <position position="310"/>
    </location>
</feature>
<dbReference type="Proteomes" id="UP000725649">
    <property type="component" value="Unassembled WGS sequence"/>
</dbReference>
<feature type="binding site" evidence="11">
    <location>
        <position position="146"/>
    </location>
    <ligand>
        <name>Mn(2+)</name>
        <dbReference type="ChEBI" id="CHEBI:29035"/>
        <label>1</label>
    </ligand>
</feature>
<dbReference type="GO" id="GO:0006281">
    <property type="term" value="P:DNA repair"/>
    <property type="evidence" value="ECO:0007669"/>
    <property type="project" value="TreeGrafter"/>
</dbReference>
<dbReference type="GO" id="GO:0170057">
    <property type="term" value="F:RNA ligase (GTP) activity"/>
    <property type="evidence" value="ECO:0007669"/>
    <property type="project" value="UniProtKB-EC"/>
</dbReference>
<dbReference type="InterPro" id="IPR052915">
    <property type="entry name" value="RtcB-like"/>
</dbReference>
<evidence type="ECO:0000256" key="3">
    <source>
        <dbReference type="ARBA" id="ARBA00022723"/>
    </source>
</evidence>
<dbReference type="GO" id="GO:0042245">
    <property type="term" value="P:RNA repair"/>
    <property type="evidence" value="ECO:0007669"/>
    <property type="project" value="UniProtKB-KW"/>
</dbReference>
<dbReference type="SUPFAM" id="SSF103365">
    <property type="entry name" value="Hypothetical protein PH1602"/>
    <property type="match status" value="1"/>
</dbReference>
<keyword evidence="4 10" id="KW-0547">Nucleotide-binding</keyword>
<dbReference type="GO" id="GO:0005525">
    <property type="term" value="F:GTP binding"/>
    <property type="evidence" value="ECO:0007669"/>
    <property type="project" value="UniProtKB-KW"/>
</dbReference>
<keyword evidence="6 10" id="KW-0342">GTP-binding</keyword>
<feature type="binding site" evidence="11">
    <location>
        <position position="254"/>
    </location>
    <ligand>
        <name>Mn(2+)</name>
        <dbReference type="ChEBI" id="CHEBI:29035"/>
        <label>2</label>
    </ligand>
</feature>
<evidence type="ECO:0000256" key="9">
    <source>
        <dbReference type="PIRSR" id="PIRSR601233-1"/>
    </source>
</evidence>
<evidence type="ECO:0000313" key="12">
    <source>
        <dbReference type="EMBL" id="MBE6420535.1"/>
    </source>
</evidence>
<feature type="binding site" evidence="10">
    <location>
        <position position="383"/>
    </location>
    <ligand>
        <name>GMP</name>
        <dbReference type="ChEBI" id="CHEBI:58115"/>
    </ligand>
</feature>
<evidence type="ECO:0000256" key="4">
    <source>
        <dbReference type="ARBA" id="ARBA00022741"/>
    </source>
</evidence>
<evidence type="ECO:0000256" key="8">
    <source>
        <dbReference type="ARBA" id="ARBA00047746"/>
    </source>
</evidence>
<feature type="binding site" evidence="11">
    <location>
        <position position="68"/>
    </location>
    <ligand>
        <name>Mn(2+)</name>
        <dbReference type="ChEBI" id="CHEBI:29035"/>
        <label>1</label>
    </ligand>
</feature>
<evidence type="ECO:0000256" key="2">
    <source>
        <dbReference type="ARBA" id="ARBA00022598"/>
    </source>
</evidence>
<feature type="binding site" evidence="10">
    <location>
        <begin position="310"/>
        <end position="313"/>
    </location>
    <ligand>
        <name>GMP</name>
        <dbReference type="ChEBI" id="CHEBI:58115"/>
    </ligand>
</feature>
<accession>A0A928HHZ8</accession>
<organism evidence="12 13">
    <name type="scientific">Candidatus Avelusimicrobium gallicola</name>
    <dbReference type="NCBI Taxonomy" id="2562704"/>
    <lineage>
        <taxon>Bacteria</taxon>
        <taxon>Pseudomonadati</taxon>
        <taxon>Elusimicrobiota</taxon>
        <taxon>Elusimicrobia</taxon>
        <taxon>Elusimicrobiales</taxon>
        <taxon>Elusimicrobiaceae</taxon>
        <taxon>Candidatus Avelusimicrobium</taxon>
    </lineage>
</organism>
<evidence type="ECO:0000313" key="13">
    <source>
        <dbReference type="Proteomes" id="UP000725649"/>
    </source>
</evidence>
<dbReference type="PANTHER" id="PTHR43749">
    <property type="entry name" value="RNA-SPLICING LIGASE RTCB"/>
    <property type="match status" value="1"/>
</dbReference>
<keyword evidence="5" id="KW-0692">RNA repair</keyword>
<feature type="binding site" evidence="10">
    <location>
        <begin position="254"/>
        <end position="255"/>
    </location>
    <ligand>
        <name>GMP</name>
        <dbReference type="ChEBI" id="CHEBI:58115"/>
    </ligand>
</feature>
<reference evidence="12" key="1">
    <citation type="submission" date="2019-04" db="EMBL/GenBank/DDBJ databases">
        <title>Evolution of Biomass-Degrading Anaerobic Consortia Revealed by Metagenomics.</title>
        <authorList>
            <person name="Peng X."/>
        </authorList>
    </citation>
    <scope>NUCLEOTIDE SEQUENCE</scope>
    <source>
        <strain evidence="12">SIG66</strain>
    </source>
</reference>
<evidence type="ECO:0000256" key="10">
    <source>
        <dbReference type="PIRSR" id="PIRSR601233-2"/>
    </source>
</evidence>
<dbReference type="InterPro" id="IPR036025">
    <property type="entry name" value="RtcB-like_sf"/>
</dbReference>
<feature type="binding site" evidence="10">
    <location>
        <begin position="145"/>
        <end position="149"/>
    </location>
    <ligand>
        <name>GMP</name>
        <dbReference type="ChEBI" id="CHEBI:58115"/>
    </ligand>
</feature>
<feature type="binding site" evidence="10">
    <location>
        <position position="293"/>
    </location>
    <ligand>
        <name>GMP</name>
        <dbReference type="ChEBI" id="CHEBI:58115"/>
    </ligand>
</feature>
<dbReference type="EMBL" id="SUVG01000001">
    <property type="protein sequence ID" value="MBE6420535.1"/>
    <property type="molecule type" value="Genomic_DNA"/>
</dbReference>
<dbReference type="GO" id="GO:0006396">
    <property type="term" value="P:RNA processing"/>
    <property type="evidence" value="ECO:0007669"/>
    <property type="project" value="InterPro"/>
</dbReference>
<keyword evidence="3 11" id="KW-0479">Metal-binding</keyword>
<comment type="caution">
    <text evidence="12">The sequence shown here is derived from an EMBL/GenBank/DDBJ whole genome shotgun (WGS) entry which is preliminary data.</text>
</comment>
<dbReference type="AlphaFoldDB" id="A0A928HHZ8"/>
<keyword evidence="7 11" id="KW-0464">Manganese</keyword>